<organism evidence="3 4">
    <name type="scientific">Lithocarpus litseifolius</name>
    <dbReference type="NCBI Taxonomy" id="425828"/>
    <lineage>
        <taxon>Eukaryota</taxon>
        <taxon>Viridiplantae</taxon>
        <taxon>Streptophyta</taxon>
        <taxon>Embryophyta</taxon>
        <taxon>Tracheophyta</taxon>
        <taxon>Spermatophyta</taxon>
        <taxon>Magnoliopsida</taxon>
        <taxon>eudicotyledons</taxon>
        <taxon>Gunneridae</taxon>
        <taxon>Pentapetalae</taxon>
        <taxon>rosids</taxon>
        <taxon>fabids</taxon>
        <taxon>Fagales</taxon>
        <taxon>Fagaceae</taxon>
        <taxon>Lithocarpus</taxon>
    </lineage>
</organism>
<dbReference type="GO" id="GO:0051513">
    <property type="term" value="P:regulation of monopolar cell growth"/>
    <property type="evidence" value="ECO:0007669"/>
    <property type="project" value="InterPro"/>
</dbReference>
<reference evidence="3 4" key="1">
    <citation type="submission" date="2024-01" db="EMBL/GenBank/DDBJ databases">
        <title>A telomere-to-telomere, gap-free genome of sweet tea (Lithocarpus litseifolius).</title>
        <authorList>
            <person name="Zhou J."/>
        </authorList>
    </citation>
    <scope>NUCLEOTIDE SEQUENCE [LARGE SCALE GENOMIC DNA]</scope>
    <source>
        <strain evidence="3">Zhou-2022a</strain>
        <tissue evidence="3">Leaf</tissue>
    </source>
</reference>
<dbReference type="AlphaFoldDB" id="A0AAW2DX98"/>
<dbReference type="InterPro" id="IPR033334">
    <property type="entry name" value="LNG1/2"/>
</dbReference>
<gene>
    <name evidence="3" type="ORF">SO802_001833</name>
</gene>
<keyword evidence="4" id="KW-1185">Reference proteome</keyword>
<feature type="compositionally biased region" description="Polar residues" evidence="1">
    <location>
        <begin position="304"/>
        <end position="315"/>
    </location>
</feature>
<feature type="compositionally biased region" description="Low complexity" evidence="1">
    <location>
        <begin position="94"/>
        <end position="110"/>
    </location>
</feature>
<feature type="compositionally biased region" description="Low complexity" evidence="1">
    <location>
        <begin position="145"/>
        <end position="154"/>
    </location>
</feature>
<feature type="region of interest" description="Disordered" evidence="1">
    <location>
        <begin position="363"/>
        <end position="420"/>
    </location>
</feature>
<accession>A0AAW2DX98</accession>
<dbReference type="PANTHER" id="PTHR31680:SF15">
    <property type="entry name" value="PROTEIN LONGIFOLIA 2"/>
    <property type="match status" value="1"/>
</dbReference>
<dbReference type="PANTHER" id="PTHR31680">
    <property type="entry name" value="LONGIFOLIA PROTEIN"/>
    <property type="match status" value="1"/>
</dbReference>
<feature type="compositionally biased region" description="Low complexity" evidence="1">
    <location>
        <begin position="488"/>
        <end position="505"/>
    </location>
</feature>
<evidence type="ECO:0000259" key="2">
    <source>
        <dbReference type="Pfam" id="PF14309"/>
    </source>
</evidence>
<name>A0AAW2DX98_9ROSI</name>
<feature type="region of interest" description="Disordered" evidence="1">
    <location>
        <begin position="303"/>
        <end position="323"/>
    </location>
</feature>
<evidence type="ECO:0000256" key="1">
    <source>
        <dbReference type="SAM" id="MobiDB-lite"/>
    </source>
</evidence>
<protein>
    <recommendedName>
        <fullName evidence="2">DUF4378 domain-containing protein</fullName>
    </recommendedName>
</protein>
<feature type="region of interest" description="Disordered" evidence="1">
    <location>
        <begin position="41"/>
        <end position="156"/>
    </location>
</feature>
<proteinExistence type="predicted"/>
<dbReference type="Pfam" id="PF14309">
    <property type="entry name" value="DUF4378"/>
    <property type="match status" value="1"/>
</dbReference>
<feature type="compositionally biased region" description="Polar residues" evidence="1">
    <location>
        <begin position="60"/>
        <end position="70"/>
    </location>
</feature>
<feature type="region of interest" description="Disordered" evidence="1">
    <location>
        <begin position="638"/>
        <end position="683"/>
    </location>
</feature>
<evidence type="ECO:0000313" key="3">
    <source>
        <dbReference type="EMBL" id="KAL0014764.1"/>
    </source>
</evidence>
<feature type="compositionally biased region" description="Basic and acidic residues" evidence="1">
    <location>
        <begin position="71"/>
        <end position="90"/>
    </location>
</feature>
<dbReference type="Proteomes" id="UP001459277">
    <property type="component" value="Unassembled WGS sequence"/>
</dbReference>
<feature type="domain" description="DUF4378" evidence="2">
    <location>
        <begin position="871"/>
        <end position="1049"/>
    </location>
</feature>
<sequence>MPSKVLHTLTDENQDLQKQIGCMNGFFQLFDRHHFLTGRRIDSDNRNRLPPGQNDKKASELSSASQTTTEKIPKKLEKIPKKLVKEKQRVSTESSKSSFSSSSRSSSFSSLDHNKTAQIETSSFNQTIFPETPTRPMKQTIFPETPTQPTNQPNVSLQLRQPSLDLRDVVKDSIYREARALSVKTGGKEKATGNTLIYIDSPRPLQAPKSVKPRATGLNDSFRILAKLREAPRNYKEQRDGFTLSSLKDAPRLSYDGRISQDAYKSTIKLKELPRLSLDSRQGSIRGSTPEPKSNFLLKDLQRRNGNSGNMLNHQQEPEISKRPSSIVAKLMGLETTPQSTSTSENSLEIMSSFQADKYDRFSEATDETKQNRISRSPRNSQDHISPRLKNADSVMRPTSGSRFPIEPAPWRQPEGSQSSELPAFMYGETTTKAPNCPSVYGEIEKRLSELEFKKSGKDLRALKQILEGMQKTREALDTKRERAANFASQTSKNSSSYQSSNLASPRKLQNKDPISATIKGSPSPKSHKSPTVIMKPVNLIRRTSDPASSMIPTENMSVLRKPHGSADGRKFSMQSAKDLVSRNNHIQGPFSRLTCATDKTTSVRNSKSASALKLPRHIIGEKNTCSATVSPRLQQRKFGLQKQSPPPTIPSSDSSKTNRQHTKQPVGPNSPGRKVRLRSPNLQKCNEQLSEISSAMRDLSHEIDAISLKSESSINFNSHMDTELTEVTSTNQSDKINTTFFQQDGQKQSSLEGFREDRSMAEPAIATMEQPSPISVLDATFYRDESPSPVKKISNAFKDYEALNPDEGEWNPEDLAQLPKCTKLSFSADIDNKKLENIQHFVQNLRQIYRTEEEPITNYIAPLHESTNSDHRYISEILLASGLLRDLDFGLMTIQLQASSHPIDYKVFLAMEQKMASAGLLNDTQSDIRLVKSEPTEKIQRKLTFDAVNEILVRKLLLEGTHQHRFLPNKLAGRKPRGQQLLEELCSEVDQLKNNNLNRSLDEEDDSLRSIILEDLRHQSMDWIDCHCEISGVVLDVERLIFKDLITEVLNSEVAGLQGRPGGHCRKLFSKYGI</sequence>
<feature type="compositionally biased region" description="Polar residues" evidence="1">
    <location>
        <begin position="116"/>
        <end position="129"/>
    </location>
</feature>
<comment type="caution">
    <text evidence="3">The sequence shown here is derived from an EMBL/GenBank/DDBJ whole genome shotgun (WGS) entry which is preliminary data.</text>
</comment>
<evidence type="ECO:0000313" key="4">
    <source>
        <dbReference type="Proteomes" id="UP001459277"/>
    </source>
</evidence>
<dbReference type="InterPro" id="IPR025486">
    <property type="entry name" value="DUF4378"/>
</dbReference>
<dbReference type="EMBL" id="JAZDWU010000001">
    <property type="protein sequence ID" value="KAL0014764.1"/>
    <property type="molecule type" value="Genomic_DNA"/>
</dbReference>
<feature type="region of interest" description="Disordered" evidence="1">
    <location>
        <begin position="476"/>
        <end position="534"/>
    </location>
</feature>